<dbReference type="OrthoDB" id="9806388at2"/>
<dbReference type="Gene3D" id="3.40.350.10">
    <property type="entry name" value="Creatinase/prolidase N-terminal domain"/>
    <property type="match status" value="2"/>
</dbReference>
<keyword evidence="2" id="KW-0479">Metal-binding</keyword>
<dbReference type="Pfam" id="PF00557">
    <property type="entry name" value="Peptidase_M24"/>
    <property type="match status" value="1"/>
</dbReference>
<feature type="domain" description="Peptidase M24" evidence="5">
    <location>
        <begin position="393"/>
        <end position="610"/>
    </location>
</feature>
<dbReference type="PANTHER" id="PTHR43763">
    <property type="entry name" value="XAA-PRO AMINOPEPTIDASE 1"/>
    <property type="match status" value="1"/>
</dbReference>
<evidence type="ECO:0000256" key="3">
    <source>
        <dbReference type="ARBA" id="ARBA00022801"/>
    </source>
</evidence>
<dbReference type="PANTHER" id="PTHR43763:SF6">
    <property type="entry name" value="XAA-PRO AMINOPEPTIDASE 1"/>
    <property type="match status" value="1"/>
</dbReference>
<evidence type="ECO:0000259" key="6">
    <source>
        <dbReference type="Pfam" id="PF01321"/>
    </source>
</evidence>
<keyword evidence="8" id="KW-0031">Aminopeptidase</keyword>
<dbReference type="InterPro" id="IPR032416">
    <property type="entry name" value="Peptidase_M24_C"/>
</dbReference>
<keyword evidence="8" id="KW-0645">Protease</keyword>
<dbReference type="InterPro" id="IPR050422">
    <property type="entry name" value="X-Pro_aminopeptidase_P"/>
</dbReference>
<evidence type="ECO:0000256" key="2">
    <source>
        <dbReference type="ARBA" id="ARBA00022723"/>
    </source>
</evidence>
<dbReference type="GO" id="GO:0070006">
    <property type="term" value="F:metalloaminopeptidase activity"/>
    <property type="evidence" value="ECO:0007669"/>
    <property type="project" value="InterPro"/>
</dbReference>
<accession>A0A1G7THU3</accession>
<dbReference type="InterPro" id="IPR033740">
    <property type="entry name" value="Pept_M24B"/>
</dbReference>
<dbReference type="AlphaFoldDB" id="A0A1G7THU3"/>
<reference evidence="8 9" key="1">
    <citation type="submission" date="2016-10" db="EMBL/GenBank/DDBJ databases">
        <authorList>
            <person name="de Groot N.N."/>
        </authorList>
    </citation>
    <scope>NUCLEOTIDE SEQUENCE [LARGE SCALE GENOMIC DNA]</scope>
    <source>
        <strain evidence="8 9">DSM 25584</strain>
    </source>
</reference>
<sequence>MTDARADTGELARLLAAADSPYDVPTLDELLAGVAASHRQLGDPDAWMRLVAADPAPALRDALNARLERVLAHADGGLSAGKTATAERLAALRAELDRRGLDGFVIPRADVHQGEFVPPHAQRLAWLTGFTGSAGTAVVLREAAAIFVDGRYTVQARGEVDTDRIAVCYTGETQPADWIAANLGDGRLGHDPWLHTERGVQRLQSAAARAGGQVVATDGNPLDAVWTDQPAPPISAVVPHELAYAGETSAAKRARVARTVAEAGADVGVLTLPDSITWLLNVRASDIEHTPVPLSFAVLHADGAVTWYLDARKLPDATRSALDDAVTIRPMAAFADEVAALAGDGTRLLADPATAPARVLDAIRAAGGEPVTGSDPVRLPKACKTAAELAGSRAAHERDGAALTRFLAWLAREVPERAGGDAPVTELEAAEALTALRKGDPAFRDAAFGTISAAGEHGAIVHYRVSAASNRALGAGELYLCDSGGQYPDGTTDVTRTIAVGQPTEAQRWRYTRVLKGHIALATAVFPEGTTGHQLDPFARRPLWAAGLDYAHGTGHGVGSYLGVHEGPQVISKRASETALKPGMICSNEPGHYLEGADGIRIENLVAVTEVEVPGADQRVLGFETLTLAPYCRALIAPELLTPDEIAWIDAYHTRVRETLTPALDARTAEWLAEETRPLAG</sequence>
<dbReference type="SUPFAM" id="SSF53092">
    <property type="entry name" value="Creatinase/prolidase N-terminal domain"/>
    <property type="match status" value="2"/>
</dbReference>
<dbReference type="InterPro" id="IPR000587">
    <property type="entry name" value="Creatinase_N"/>
</dbReference>
<dbReference type="RefSeq" id="WP_090020976.1">
    <property type="nucleotide sequence ID" value="NZ_FNCE01000009.1"/>
</dbReference>
<dbReference type="Gene3D" id="3.90.230.10">
    <property type="entry name" value="Creatinase/methionine aminopeptidase superfamily"/>
    <property type="match status" value="1"/>
</dbReference>
<dbReference type="GO" id="GO:0005737">
    <property type="term" value="C:cytoplasm"/>
    <property type="evidence" value="ECO:0007669"/>
    <property type="project" value="UniProtKB-ARBA"/>
</dbReference>
<evidence type="ECO:0000256" key="4">
    <source>
        <dbReference type="ARBA" id="ARBA00023211"/>
    </source>
</evidence>
<evidence type="ECO:0000313" key="9">
    <source>
        <dbReference type="Proteomes" id="UP000199415"/>
    </source>
</evidence>
<dbReference type="CDD" id="cd01085">
    <property type="entry name" value="APP"/>
    <property type="match status" value="1"/>
</dbReference>
<dbReference type="FunFam" id="3.90.230.10:FF:000007">
    <property type="entry name" value="Xaa-Pro aminopeptidase P"/>
    <property type="match status" value="1"/>
</dbReference>
<dbReference type="SUPFAM" id="SSF55920">
    <property type="entry name" value="Creatinase/aminopeptidase"/>
    <property type="match status" value="1"/>
</dbReference>
<gene>
    <name evidence="8" type="ORF">SAMN05216241_10972</name>
</gene>
<dbReference type="STRING" id="1082479.SAMN05216241_10972"/>
<keyword evidence="4" id="KW-0464">Manganese</keyword>
<dbReference type="GO" id="GO:0046872">
    <property type="term" value="F:metal ion binding"/>
    <property type="evidence" value="ECO:0007669"/>
    <property type="project" value="UniProtKB-KW"/>
</dbReference>
<dbReference type="Pfam" id="PF16189">
    <property type="entry name" value="Creatinase_N_2"/>
    <property type="match status" value="1"/>
</dbReference>
<dbReference type="Proteomes" id="UP000199415">
    <property type="component" value="Unassembled WGS sequence"/>
</dbReference>
<evidence type="ECO:0000256" key="1">
    <source>
        <dbReference type="ARBA" id="ARBA00008766"/>
    </source>
</evidence>
<dbReference type="InterPro" id="IPR036005">
    <property type="entry name" value="Creatinase/aminopeptidase-like"/>
</dbReference>
<dbReference type="InterPro" id="IPR029149">
    <property type="entry name" value="Creatin/AminoP/Spt16_N"/>
</dbReference>
<organism evidence="8 9">
    <name type="scientific">Limimonas halophila</name>
    <dbReference type="NCBI Taxonomy" id="1082479"/>
    <lineage>
        <taxon>Bacteria</taxon>
        <taxon>Pseudomonadati</taxon>
        <taxon>Pseudomonadota</taxon>
        <taxon>Alphaproteobacteria</taxon>
        <taxon>Rhodospirillales</taxon>
        <taxon>Rhodovibrionaceae</taxon>
        <taxon>Limimonas</taxon>
    </lineage>
</organism>
<dbReference type="Pfam" id="PF01321">
    <property type="entry name" value="Creatinase_N"/>
    <property type="match status" value="1"/>
</dbReference>
<proteinExistence type="inferred from homology"/>
<feature type="domain" description="Peptidase M24 C-terminal" evidence="7">
    <location>
        <begin position="620"/>
        <end position="679"/>
    </location>
</feature>
<evidence type="ECO:0000313" key="8">
    <source>
        <dbReference type="EMBL" id="SDG34219.1"/>
    </source>
</evidence>
<protein>
    <submittedName>
        <fullName evidence="8">Xaa-Pro aminopeptidase</fullName>
    </submittedName>
</protein>
<dbReference type="EMBL" id="FNCE01000009">
    <property type="protein sequence ID" value="SDG34219.1"/>
    <property type="molecule type" value="Genomic_DNA"/>
</dbReference>
<evidence type="ECO:0000259" key="7">
    <source>
        <dbReference type="Pfam" id="PF16188"/>
    </source>
</evidence>
<evidence type="ECO:0000259" key="5">
    <source>
        <dbReference type="Pfam" id="PF00557"/>
    </source>
</evidence>
<feature type="domain" description="Creatinase N-terminal" evidence="6">
    <location>
        <begin position="88"/>
        <end position="210"/>
    </location>
</feature>
<keyword evidence="3" id="KW-0378">Hydrolase</keyword>
<name>A0A1G7THU3_9PROT</name>
<keyword evidence="9" id="KW-1185">Reference proteome</keyword>
<dbReference type="InterPro" id="IPR000994">
    <property type="entry name" value="Pept_M24"/>
</dbReference>
<dbReference type="Pfam" id="PF16188">
    <property type="entry name" value="Peptidase_M24_C"/>
    <property type="match status" value="1"/>
</dbReference>
<comment type="similarity">
    <text evidence="1">Belongs to the peptidase M24B family.</text>
</comment>